<dbReference type="RefSeq" id="WP_345570133.1">
    <property type="nucleotide sequence ID" value="NZ_BAABDQ010000022.1"/>
</dbReference>
<protein>
    <recommendedName>
        <fullName evidence="2">PLL-like beta propeller domain-containing protein</fullName>
    </recommendedName>
</protein>
<dbReference type="PROSITE" id="PS51318">
    <property type="entry name" value="TAT"/>
    <property type="match status" value="1"/>
</dbReference>
<dbReference type="Gene3D" id="2.120.10.70">
    <property type="entry name" value="Fucose-specific lectin"/>
    <property type="match status" value="1"/>
</dbReference>
<evidence type="ECO:0000256" key="1">
    <source>
        <dbReference type="SAM" id="SignalP"/>
    </source>
</evidence>
<keyword evidence="1" id="KW-0732">Signal</keyword>
<feature type="domain" description="PLL-like beta propeller" evidence="2">
    <location>
        <begin position="61"/>
        <end position="214"/>
    </location>
</feature>
<name>A0ABP6YL59_9ACTN</name>
<feature type="domain" description="PLL-like beta propeller" evidence="2">
    <location>
        <begin position="233"/>
        <end position="330"/>
    </location>
</feature>
<gene>
    <name evidence="3" type="ORF">GCM10022419_079440</name>
</gene>
<reference evidence="4" key="1">
    <citation type="journal article" date="2019" name="Int. J. Syst. Evol. Microbiol.">
        <title>The Global Catalogue of Microorganisms (GCM) 10K type strain sequencing project: providing services to taxonomists for standard genome sequencing and annotation.</title>
        <authorList>
            <consortium name="The Broad Institute Genomics Platform"/>
            <consortium name="The Broad Institute Genome Sequencing Center for Infectious Disease"/>
            <person name="Wu L."/>
            <person name="Ma J."/>
        </authorList>
    </citation>
    <scope>NUCLEOTIDE SEQUENCE [LARGE SCALE GENOMIC DNA]</scope>
    <source>
        <strain evidence="4">JCM 17326</strain>
    </source>
</reference>
<dbReference type="Pfam" id="PF26607">
    <property type="entry name" value="DUF8189"/>
    <property type="match status" value="2"/>
</dbReference>
<comment type="caution">
    <text evidence="3">The sequence shown here is derived from an EMBL/GenBank/DDBJ whole genome shotgun (WGS) entry which is preliminary data.</text>
</comment>
<feature type="signal peptide" evidence="1">
    <location>
        <begin position="1"/>
        <end position="29"/>
    </location>
</feature>
<evidence type="ECO:0000259" key="2">
    <source>
        <dbReference type="Pfam" id="PF26607"/>
    </source>
</evidence>
<organism evidence="3 4">
    <name type="scientific">Nonomuraea rosea</name>
    <dbReference type="NCBI Taxonomy" id="638574"/>
    <lineage>
        <taxon>Bacteria</taxon>
        <taxon>Bacillati</taxon>
        <taxon>Actinomycetota</taxon>
        <taxon>Actinomycetes</taxon>
        <taxon>Streptosporangiales</taxon>
        <taxon>Streptosporangiaceae</taxon>
        <taxon>Nonomuraea</taxon>
    </lineage>
</organism>
<evidence type="ECO:0000313" key="4">
    <source>
        <dbReference type="Proteomes" id="UP001500630"/>
    </source>
</evidence>
<evidence type="ECO:0000313" key="3">
    <source>
        <dbReference type="EMBL" id="GAA3585560.1"/>
    </source>
</evidence>
<dbReference type="InterPro" id="IPR006311">
    <property type="entry name" value="TAT_signal"/>
</dbReference>
<sequence>MRHPRRSFATAAVLAAAAGLLAFGSPAVAAVPPPPAYAADLPNLSTPQVAYDRTATQSSRGVTARGADGSLLYSTRSGNAFGPLQSLGGVIVGDPSTVVTSRGTEIYVRGTDDQVYTNTVAPSGAVTGYSQVPGLTVTGEVESIVPIDEPAGSVRLFARGTDGAVWTNVRRNGAWAGWSSLGGFATSDVTASRLISSIGGNVRIFIRGADHRVYEGRVGPATVTAFRPIGEMRVTSNVAVREDVAINGLEIFARGEDNRVWTMNLFVTGSTWQPLNGLTAASDIAVSTDFLYVRGPDNAVYASRRSGADGSFGAYERVDGEASGNPAAFALAPNGGPLTQFLLVRQPSGALALNLRPFNGGVPASPFGGYTPIAGPAVD</sequence>
<dbReference type="EMBL" id="BAABDQ010000022">
    <property type="protein sequence ID" value="GAA3585560.1"/>
    <property type="molecule type" value="Genomic_DNA"/>
</dbReference>
<dbReference type="SUPFAM" id="SSF89372">
    <property type="entry name" value="Fucose-specific lectin"/>
    <property type="match status" value="2"/>
</dbReference>
<feature type="chain" id="PRO_5046689344" description="PLL-like beta propeller domain-containing protein" evidence="1">
    <location>
        <begin position="30"/>
        <end position="379"/>
    </location>
</feature>
<keyword evidence="4" id="KW-1185">Reference proteome</keyword>
<dbReference type="Proteomes" id="UP001500630">
    <property type="component" value="Unassembled WGS sequence"/>
</dbReference>
<proteinExistence type="predicted"/>
<accession>A0ABP6YL59</accession>
<dbReference type="InterPro" id="IPR058502">
    <property type="entry name" value="PLL-like_beta-prop"/>
</dbReference>